<keyword evidence="1 3" id="KW-0378">Hydrolase</keyword>
<dbReference type="EMBL" id="BAAAYK010000038">
    <property type="protein sequence ID" value="GAA3359028.1"/>
    <property type="molecule type" value="Genomic_DNA"/>
</dbReference>
<gene>
    <name evidence="6" type="ORF">GCM10020366_33410</name>
</gene>
<feature type="signal peptide" evidence="4">
    <location>
        <begin position="1"/>
        <end position="23"/>
    </location>
</feature>
<evidence type="ECO:0000256" key="2">
    <source>
        <dbReference type="ARBA" id="ARBA00023295"/>
    </source>
</evidence>
<dbReference type="PANTHER" id="PTHR31308">
    <property type="match status" value="1"/>
</dbReference>
<dbReference type="InterPro" id="IPR017853">
    <property type="entry name" value="GH"/>
</dbReference>
<feature type="chain" id="PRO_5046570749" evidence="4">
    <location>
        <begin position="24"/>
        <end position="642"/>
    </location>
</feature>
<proteinExistence type="inferred from homology"/>
<protein>
    <submittedName>
        <fullName evidence="6">Cellulase family glycosylhydrolase</fullName>
    </submittedName>
</protein>
<accession>A0ABP6RUK4</accession>
<sequence>MIRSLGAACALSLVALPLPLAHAAPPPAEVARAAALDVPRADALADVPGAAAPADPPGAAAPADAAARTLTLVPSANGASYRDGHGREVVLRGFNISGEVKLAENGNLPFADTADARESATALRESTGANAVRFLLSWERVQPAPDRIDHDYLRQVTEQIAAFADAGFWVLPDYHQDLYSRHLFRPDSWYTGDGAPDWVVDGGDYPPESCGICVHWGQNMMNNQAVKQAKADFWHDRRIPTEAGPVGVREAFLDQAEITLRHLATHLTPAQFQRVLGFDPMNEPHAGELDDGQDAAEWERDLLWPFFEEFRAAMDRAGWQDKPAYVEPALFWNNNVPFVREPGGFTELDALGTRYVFNAHFYHALAQSGLYGKARDGENSADFAEIRDRAADLGTTGFVSEFGHPLGGNTAEKFPTVLKGLYQGMDSRLPGADWWQRPAESGPVLSGTQWQWDVYHGRHHEEMNGNPDKVRTDADGWNGEDFSVVHRDDTGTLGLRADPRVLDRVYPRAVDGSTLAFSYEDRSRDGDTTLTWNRIPAELPALREVVGDGQFGVLVWRDGPGAAPTELHLPATFGERATTVLSDLDADAVHRTEDSRLLLSAPDDPGAVHVALIANGPGAPAPDRLAAARAELTGWLQHNFPG</sequence>
<evidence type="ECO:0000313" key="7">
    <source>
        <dbReference type="Proteomes" id="UP001500483"/>
    </source>
</evidence>
<dbReference type="Gene3D" id="3.20.20.80">
    <property type="entry name" value="Glycosidases"/>
    <property type="match status" value="1"/>
</dbReference>
<dbReference type="Proteomes" id="UP001500483">
    <property type="component" value="Unassembled WGS sequence"/>
</dbReference>
<evidence type="ECO:0000256" key="1">
    <source>
        <dbReference type="ARBA" id="ARBA00022801"/>
    </source>
</evidence>
<evidence type="ECO:0000256" key="3">
    <source>
        <dbReference type="RuleBase" id="RU361153"/>
    </source>
</evidence>
<keyword evidence="7" id="KW-1185">Reference proteome</keyword>
<dbReference type="Pfam" id="PF00150">
    <property type="entry name" value="Cellulase"/>
    <property type="match status" value="1"/>
</dbReference>
<organism evidence="6 7">
    <name type="scientific">Saccharopolyspora gregorii</name>
    <dbReference type="NCBI Taxonomy" id="33914"/>
    <lineage>
        <taxon>Bacteria</taxon>
        <taxon>Bacillati</taxon>
        <taxon>Actinomycetota</taxon>
        <taxon>Actinomycetes</taxon>
        <taxon>Pseudonocardiales</taxon>
        <taxon>Pseudonocardiaceae</taxon>
        <taxon>Saccharopolyspora</taxon>
    </lineage>
</organism>
<dbReference type="SUPFAM" id="SSF51445">
    <property type="entry name" value="(Trans)glycosidases"/>
    <property type="match status" value="1"/>
</dbReference>
<reference evidence="7" key="1">
    <citation type="journal article" date="2019" name="Int. J. Syst. Evol. Microbiol.">
        <title>The Global Catalogue of Microorganisms (GCM) 10K type strain sequencing project: providing services to taxonomists for standard genome sequencing and annotation.</title>
        <authorList>
            <consortium name="The Broad Institute Genomics Platform"/>
            <consortium name="The Broad Institute Genome Sequencing Center for Infectious Disease"/>
            <person name="Wu L."/>
            <person name="Ma J."/>
        </authorList>
    </citation>
    <scope>NUCLEOTIDE SEQUENCE [LARGE SCALE GENOMIC DNA]</scope>
    <source>
        <strain evidence="7">JCM 9687</strain>
    </source>
</reference>
<evidence type="ECO:0000259" key="5">
    <source>
        <dbReference type="Pfam" id="PF00150"/>
    </source>
</evidence>
<dbReference type="InterPro" id="IPR001547">
    <property type="entry name" value="Glyco_hydro_5"/>
</dbReference>
<evidence type="ECO:0000313" key="6">
    <source>
        <dbReference type="EMBL" id="GAA3359028.1"/>
    </source>
</evidence>
<dbReference type="InterPro" id="IPR052066">
    <property type="entry name" value="Glycosphingolipid_Hydrolases"/>
</dbReference>
<keyword evidence="4" id="KW-0732">Signal</keyword>
<feature type="domain" description="Glycoside hydrolase family 5" evidence="5">
    <location>
        <begin position="92"/>
        <end position="409"/>
    </location>
</feature>
<comment type="caution">
    <text evidence="6">The sequence shown here is derived from an EMBL/GenBank/DDBJ whole genome shotgun (WGS) entry which is preliminary data.</text>
</comment>
<dbReference type="PANTHER" id="PTHR31308:SF5">
    <property type="entry name" value="ERGOSTERYL-BETA-GLUCOSIDASE"/>
    <property type="match status" value="1"/>
</dbReference>
<dbReference type="RefSeq" id="WP_344927664.1">
    <property type="nucleotide sequence ID" value="NZ_BAAAYK010000038.1"/>
</dbReference>
<comment type="similarity">
    <text evidence="3">Belongs to the glycosyl hydrolase 5 (cellulase A) family.</text>
</comment>
<keyword evidence="2 3" id="KW-0326">Glycosidase</keyword>
<evidence type="ECO:0000256" key="4">
    <source>
        <dbReference type="SAM" id="SignalP"/>
    </source>
</evidence>
<name>A0ABP6RUK4_9PSEU</name>